<feature type="region of interest" description="Disordered" evidence="1">
    <location>
        <begin position="37"/>
        <end position="82"/>
    </location>
</feature>
<dbReference type="EMBL" id="JANAVB010043418">
    <property type="protein sequence ID" value="KAJ6792712.1"/>
    <property type="molecule type" value="Genomic_DNA"/>
</dbReference>
<dbReference type="PANTHER" id="PTHR47813">
    <property type="entry name" value="UBIQUITIN-LIKE SUPERFAMILY PROTEIN"/>
    <property type="match status" value="1"/>
</dbReference>
<evidence type="ECO:0000313" key="4">
    <source>
        <dbReference type="Proteomes" id="UP001140949"/>
    </source>
</evidence>
<feature type="region of interest" description="Disordered" evidence="1">
    <location>
        <begin position="114"/>
        <end position="143"/>
    </location>
</feature>
<evidence type="ECO:0000313" key="3">
    <source>
        <dbReference type="EMBL" id="KAJ6792712.1"/>
    </source>
</evidence>
<accession>A0AAX6DLM2</accession>
<evidence type="ECO:0000256" key="1">
    <source>
        <dbReference type="SAM" id="MobiDB-lite"/>
    </source>
</evidence>
<comment type="caution">
    <text evidence="3">The sequence shown here is derived from an EMBL/GenBank/DDBJ whole genome shotgun (WGS) entry which is preliminary data.</text>
</comment>
<organism evidence="3 4">
    <name type="scientific">Iris pallida</name>
    <name type="common">Sweet iris</name>
    <dbReference type="NCBI Taxonomy" id="29817"/>
    <lineage>
        <taxon>Eukaryota</taxon>
        <taxon>Viridiplantae</taxon>
        <taxon>Streptophyta</taxon>
        <taxon>Embryophyta</taxon>
        <taxon>Tracheophyta</taxon>
        <taxon>Spermatophyta</taxon>
        <taxon>Magnoliopsida</taxon>
        <taxon>Liliopsida</taxon>
        <taxon>Asparagales</taxon>
        <taxon>Iridaceae</taxon>
        <taxon>Iridoideae</taxon>
        <taxon>Irideae</taxon>
        <taxon>Iris</taxon>
    </lineage>
</organism>
<dbReference type="SUPFAM" id="SSF54236">
    <property type="entry name" value="Ubiquitin-like"/>
    <property type="match status" value="1"/>
</dbReference>
<dbReference type="InterPro" id="IPR022617">
    <property type="entry name" value="Rad60/SUMO-like_dom"/>
</dbReference>
<dbReference type="PANTHER" id="PTHR47813:SF2">
    <property type="entry name" value="UBIQUITIN-LIKE SUPERFAMILY PROTEIN"/>
    <property type="match status" value="1"/>
</dbReference>
<dbReference type="Pfam" id="PF11976">
    <property type="entry name" value="Rad60-SLD"/>
    <property type="match status" value="1"/>
</dbReference>
<protein>
    <recommendedName>
        <fullName evidence="2">Rad60/SUMO-like domain-containing protein</fullName>
    </recommendedName>
</protein>
<gene>
    <name evidence="3" type="ORF">M6B38_236995</name>
</gene>
<keyword evidence="4" id="KW-1185">Reference proteome</keyword>
<dbReference type="Proteomes" id="UP001140949">
    <property type="component" value="Unassembled WGS sequence"/>
</dbReference>
<reference evidence="3" key="1">
    <citation type="journal article" date="2023" name="GigaByte">
        <title>Genome assembly of the bearded iris, Iris pallida Lam.</title>
        <authorList>
            <person name="Bruccoleri R.E."/>
            <person name="Oakeley E.J."/>
            <person name="Faust A.M.E."/>
            <person name="Altorfer M."/>
            <person name="Dessus-Babus S."/>
            <person name="Burckhardt D."/>
            <person name="Oertli M."/>
            <person name="Naumann U."/>
            <person name="Petersen F."/>
            <person name="Wong J."/>
        </authorList>
    </citation>
    <scope>NUCLEOTIDE SEQUENCE</scope>
    <source>
        <strain evidence="3">GSM-AAB239-AS_SAM_17_03QT</strain>
    </source>
</reference>
<proteinExistence type="predicted"/>
<dbReference type="Gene3D" id="3.10.20.90">
    <property type="entry name" value="Phosphatidylinositol 3-kinase Catalytic Subunit, Chain A, domain 1"/>
    <property type="match status" value="1"/>
</dbReference>
<name>A0AAX6DLM2_IRIPA</name>
<reference evidence="3" key="2">
    <citation type="submission" date="2023-04" db="EMBL/GenBank/DDBJ databases">
        <authorList>
            <person name="Bruccoleri R.E."/>
            <person name="Oakeley E.J."/>
            <person name="Faust A.-M."/>
            <person name="Dessus-Babus S."/>
            <person name="Altorfer M."/>
            <person name="Burckhardt D."/>
            <person name="Oertli M."/>
            <person name="Naumann U."/>
            <person name="Petersen F."/>
            <person name="Wong J."/>
        </authorList>
    </citation>
    <scope>NUCLEOTIDE SEQUENCE</scope>
    <source>
        <strain evidence="3">GSM-AAB239-AS_SAM_17_03QT</strain>
        <tissue evidence="3">Leaf</tissue>
    </source>
</reference>
<sequence length="219" mass="25034">MEEEFLPLFDYSHVQPANFVDLDDDDELDFPVGKLKKRKRDPLGAEEKRGDEEVVILDDGKDGKEEEEEDWLPPPPPKVTNIGCQYVDDGTLKALRLKKQELVSLAQSAQDLLRSVTAPTKRDLSNSEKSTPESKTEQLPKQVDRKKIIISVQDKDGQKPFRMYKDDKFEKLFKMYADKVKLKMESLVFSFDGDKVSPAATPEGLDMEDEDMIEVHIKS</sequence>
<dbReference type="CDD" id="cd01763">
    <property type="entry name" value="Ubl_SUMO_like"/>
    <property type="match status" value="1"/>
</dbReference>
<feature type="domain" description="Rad60/SUMO-like" evidence="2">
    <location>
        <begin position="150"/>
        <end position="217"/>
    </location>
</feature>
<dbReference type="InterPro" id="IPR029071">
    <property type="entry name" value="Ubiquitin-like_domsf"/>
</dbReference>
<feature type="compositionally biased region" description="Basic and acidic residues" evidence="1">
    <location>
        <begin position="41"/>
        <end position="64"/>
    </location>
</feature>
<evidence type="ECO:0000259" key="2">
    <source>
        <dbReference type="Pfam" id="PF11976"/>
    </source>
</evidence>
<feature type="compositionally biased region" description="Basic and acidic residues" evidence="1">
    <location>
        <begin position="120"/>
        <end position="143"/>
    </location>
</feature>
<dbReference type="AlphaFoldDB" id="A0AAX6DLM2"/>